<sequence>MQRYFASSELHVDDSFTLDTATRRHAATVLRMQPGDQFELADSRGKVFTSTITDLDPLTVHVDEDITRDVELPVDVTIVCGVAKSQKAELITQKATELGVSRVVFANSQWGTARWEATRMRRKLERLQLIARGAAEQSHRNKIPQVDFLPKLTDAKKILADAKLIAYEESAKQGEAGQLIQTLSAHPRSLVVVFGPEGGIAPTEIEQLTAAGFKNAALGPRILRTETAPLYLLSAISALTELRKDE</sequence>
<keyword evidence="6 12" id="KW-0698">rRNA processing</keyword>
<evidence type="ECO:0000256" key="7">
    <source>
        <dbReference type="ARBA" id="ARBA00022603"/>
    </source>
</evidence>
<dbReference type="InterPro" id="IPR015947">
    <property type="entry name" value="PUA-like_sf"/>
</dbReference>
<comment type="subcellular location">
    <subcellularLocation>
        <location evidence="1 12">Cytoplasm</location>
    </subcellularLocation>
</comment>
<evidence type="ECO:0000313" key="16">
    <source>
        <dbReference type="Proteomes" id="UP001220377"/>
    </source>
</evidence>
<evidence type="ECO:0000256" key="3">
    <source>
        <dbReference type="ARBA" id="ARBA00012328"/>
    </source>
</evidence>
<dbReference type="CDD" id="cd18084">
    <property type="entry name" value="RsmE-like"/>
    <property type="match status" value="1"/>
</dbReference>
<comment type="catalytic activity">
    <reaction evidence="11 12">
        <text>uridine(1498) in 16S rRNA + S-adenosyl-L-methionine = N(3)-methyluridine(1498) in 16S rRNA + S-adenosyl-L-homocysteine + H(+)</text>
        <dbReference type="Rhea" id="RHEA:42920"/>
        <dbReference type="Rhea" id="RHEA-COMP:10283"/>
        <dbReference type="Rhea" id="RHEA-COMP:10284"/>
        <dbReference type="ChEBI" id="CHEBI:15378"/>
        <dbReference type="ChEBI" id="CHEBI:57856"/>
        <dbReference type="ChEBI" id="CHEBI:59789"/>
        <dbReference type="ChEBI" id="CHEBI:65315"/>
        <dbReference type="ChEBI" id="CHEBI:74502"/>
        <dbReference type="EC" id="2.1.1.193"/>
    </reaction>
</comment>
<evidence type="ECO:0000256" key="11">
    <source>
        <dbReference type="ARBA" id="ARBA00047944"/>
    </source>
</evidence>
<dbReference type="Pfam" id="PF20260">
    <property type="entry name" value="PUA_4"/>
    <property type="match status" value="1"/>
</dbReference>
<dbReference type="SUPFAM" id="SSF88697">
    <property type="entry name" value="PUA domain-like"/>
    <property type="match status" value="1"/>
</dbReference>
<dbReference type="InterPro" id="IPR029026">
    <property type="entry name" value="tRNA_m1G_MTases_N"/>
</dbReference>
<organism evidence="15 16">
    <name type="scientific">Lacticaseibacillus pabuli</name>
    <dbReference type="NCBI Taxonomy" id="3025672"/>
    <lineage>
        <taxon>Bacteria</taxon>
        <taxon>Bacillati</taxon>
        <taxon>Bacillota</taxon>
        <taxon>Bacilli</taxon>
        <taxon>Lactobacillales</taxon>
        <taxon>Lactobacillaceae</taxon>
        <taxon>Lacticaseibacillus</taxon>
    </lineage>
</organism>
<evidence type="ECO:0000256" key="1">
    <source>
        <dbReference type="ARBA" id="ARBA00004496"/>
    </source>
</evidence>
<dbReference type="Pfam" id="PF04452">
    <property type="entry name" value="Methyltrans_RNA"/>
    <property type="match status" value="1"/>
</dbReference>
<evidence type="ECO:0000256" key="5">
    <source>
        <dbReference type="ARBA" id="ARBA00022490"/>
    </source>
</evidence>
<keyword evidence="9 12" id="KW-0949">S-adenosyl-L-methionine</keyword>
<evidence type="ECO:0000256" key="4">
    <source>
        <dbReference type="ARBA" id="ARBA00013673"/>
    </source>
</evidence>
<comment type="similarity">
    <text evidence="2 12">Belongs to the RNA methyltransferase RsmE family.</text>
</comment>
<dbReference type="InterPro" id="IPR006700">
    <property type="entry name" value="RsmE"/>
</dbReference>
<gene>
    <name evidence="15" type="ORF">PQ472_05920</name>
</gene>
<evidence type="ECO:0000313" key="15">
    <source>
        <dbReference type="EMBL" id="WDF83773.1"/>
    </source>
</evidence>
<dbReference type="SUPFAM" id="SSF75217">
    <property type="entry name" value="alpha/beta knot"/>
    <property type="match status" value="1"/>
</dbReference>
<dbReference type="EMBL" id="CP117884">
    <property type="protein sequence ID" value="WDF83773.1"/>
    <property type="molecule type" value="Genomic_DNA"/>
</dbReference>
<name>A0ABY7WUE0_9LACO</name>
<accession>A0ABY7WUE0</accession>
<proteinExistence type="inferred from homology"/>
<evidence type="ECO:0000256" key="10">
    <source>
        <dbReference type="ARBA" id="ARBA00025699"/>
    </source>
</evidence>
<evidence type="ECO:0000256" key="8">
    <source>
        <dbReference type="ARBA" id="ARBA00022679"/>
    </source>
</evidence>
<keyword evidence="7 12" id="KW-0489">Methyltransferase</keyword>
<dbReference type="PANTHER" id="PTHR30027:SF3">
    <property type="entry name" value="16S RRNA (URACIL(1498)-N(3))-METHYLTRANSFERASE"/>
    <property type="match status" value="1"/>
</dbReference>
<dbReference type="EC" id="2.1.1.193" evidence="3 12"/>
<keyword evidence="8 12" id="KW-0808">Transferase</keyword>
<dbReference type="NCBIfam" id="TIGR00046">
    <property type="entry name" value="RsmE family RNA methyltransferase"/>
    <property type="match status" value="1"/>
</dbReference>
<protein>
    <recommendedName>
        <fullName evidence="4 12">Ribosomal RNA small subunit methyltransferase E</fullName>
        <ecNumber evidence="3 12">2.1.1.193</ecNumber>
    </recommendedName>
</protein>
<dbReference type="PIRSF" id="PIRSF015601">
    <property type="entry name" value="MTase_slr0722"/>
    <property type="match status" value="1"/>
</dbReference>
<evidence type="ECO:0000256" key="6">
    <source>
        <dbReference type="ARBA" id="ARBA00022552"/>
    </source>
</evidence>
<feature type="domain" description="Ribosomal RNA small subunit methyltransferase E methyltransferase" evidence="13">
    <location>
        <begin position="71"/>
        <end position="237"/>
    </location>
</feature>
<evidence type="ECO:0000259" key="13">
    <source>
        <dbReference type="Pfam" id="PF04452"/>
    </source>
</evidence>
<dbReference type="Proteomes" id="UP001220377">
    <property type="component" value="Chromosome"/>
</dbReference>
<evidence type="ECO:0000256" key="9">
    <source>
        <dbReference type="ARBA" id="ARBA00022691"/>
    </source>
</evidence>
<evidence type="ECO:0000256" key="12">
    <source>
        <dbReference type="PIRNR" id="PIRNR015601"/>
    </source>
</evidence>
<dbReference type="Gene3D" id="3.40.1280.10">
    <property type="match status" value="1"/>
</dbReference>
<keyword evidence="16" id="KW-1185">Reference proteome</keyword>
<evidence type="ECO:0000256" key="2">
    <source>
        <dbReference type="ARBA" id="ARBA00005528"/>
    </source>
</evidence>
<keyword evidence="5 12" id="KW-0963">Cytoplasm</keyword>
<reference evidence="15 16" key="1">
    <citation type="submission" date="2023-02" db="EMBL/GenBank/DDBJ databases">
        <title>Genome sequence of Lacticaseibacillus sp. KACC 23028.</title>
        <authorList>
            <person name="Kim S."/>
            <person name="Heo J."/>
            <person name="Kwon S.-W."/>
        </authorList>
    </citation>
    <scope>NUCLEOTIDE SEQUENCE [LARGE SCALE GENOMIC DNA]</scope>
    <source>
        <strain evidence="15 16">KACC 23028</strain>
    </source>
</reference>
<evidence type="ECO:0000259" key="14">
    <source>
        <dbReference type="Pfam" id="PF20260"/>
    </source>
</evidence>
<dbReference type="PANTHER" id="PTHR30027">
    <property type="entry name" value="RIBOSOMAL RNA SMALL SUBUNIT METHYLTRANSFERASE E"/>
    <property type="match status" value="1"/>
</dbReference>
<dbReference type="RefSeq" id="WP_274262174.1">
    <property type="nucleotide sequence ID" value="NZ_CP117884.1"/>
</dbReference>
<dbReference type="InterPro" id="IPR046887">
    <property type="entry name" value="RsmE_PUA-like"/>
</dbReference>
<dbReference type="InterPro" id="IPR029028">
    <property type="entry name" value="Alpha/beta_knot_MTases"/>
</dbReference>
<dbReference type="InterPro" id="IPR046886">
    <property type="entry name" value="RsmE_MTase_dom"/>
</dbReference>
<feature type="domain" description="Ribosomal RNA small subunit methyltransferase E PUA-like" evidence="14">
    <location>
        <begin position="19"/>
        <end position="63"/>
    </location>
</feature>
<comment type="function">
    <text evidence="10 12">Specifically methylates the N3 position of the uracil ring of uridine 1498 (m3U1498) in 16S rRNA. Acts on the fully assembled 30S ribosomal subunit.</text>
</comment>